<evidence type="ECO:0000313" key="2">
    <source>
        <dbReference type="EMBL" id="KAG2242234.1"/>
    </source>
</evidence>
<comment type="caution">
    <text evidence="2">The sequence shown here is derived from an EMBL/GenBank/DDBJ whole genome shotgun (WGS) entry which is preliminary data.</text>
</comment>
<gene>
    <name evidence="2" type="ORF">Bca52824_095923</name>
</gene>
<dbReference type="Proteomes" id="UP000886595">
    <property type="component" value="Unassembled WGS sequence"/>
</dbReference>
<accession>A0A8X7THU0</accession>
<sequence length="81" mass="8909">MENACVIRYITLVTADSGILHSTVAWLSGLSFTCLDHLNFTLKSSSSYTGTHFLRHAASPPQRKIPPSSGRYVDIPTKTSR</sequence>
<name>A0A8X7THU0_BRACI</name>
<reference evidence="2 3" key="1">
    <citation type="submission" date="2020-02" db="EMBL/GenBank/DDBJ databases">
        <authorList>
            <person name="Ma Q."/>
            <person name="Huang Y."/>
            <person name="Song X."/>
            <person name="Pei D."/>
        </authorList>
    </citation>
    <scope>NUCLEOTIDE SEQUENCE [LARGE SCALE GENOMIC DNA]</scope>
    <source>
        <strain evidence="2">Sxm20200214</strain>
        <tissue evidence="2">Leaf</tissue>
    </source>
</reference>
<organism evidence="2 3">
    <name type="scientific">Brassica carinata</name>
    <name type="common">Ethiopian mustard</name>
    <name type="synonym">Abyssinian cabbage</name>
    <dbReference type="NCBI Taxonomy" id="52824"/>
    <lineage>
        <taxon>Eukaryota</taxon>
        <taxon>Viridiplantae</taxon>
        <taxon>Streptophyta</taxon>
        <taxon>Embryophyta</taxon>
        <taxon>Tracheophyta</taxon>
        <taxon>Spermatophyta</taxon>
        <taxon>Magnoliopsida</taxon>
        <taxon>eudicotyledons</taxon>
        <taxon>Gunneridae</taxon>
        <taxon>Pentapetalae</taxon>
        <taxon>rosids</taxon>
        <taxon>malvids</taxon>
        <taxon>Brassicales</taxon>
        <taxon>Brassicaceae</taxon>
        <taxon>Brassiceae</taxon>
        <taxon>Brassica</taxon>
    </lineage>
</organism>
<evidence type="ECO:0000313" key="3">
    <source>
        <dbReference type="Proteomes" id="UP000886595"/>
    </source>
</evidence>
<protein>
    <submittedName>
        <fullName evidence="2">Uncharacterized protein</fullName>
    </submittedName>
</protein>
<evidence type="ECO:0000256" key="1">
    <source>
        <dbReference type="SAM" id="MobiDB-lite"/>
    </source>
</evidence>
<keyword evidence="3" id="KW-1185">Reference proteome</keyword>
<feature type="region of interest" description="Disordered" evidence="1">
    <location>
        <begin position="57"/>
        <end position="81"/>
    </location>
</feature>
<dbReference type="EMBL" id="JAAMPC010000574">
    <property type="protein sequence ID" value="KAG2242234.1"/>
    <property type="molecule type" value="Genomic_DNA"/>
</dbReference>
<dbReference type="AlphaFoldDB" id="A0A8X7THU0"/>
<proteinExistence type="predicted"/>